<comment type="caution">
    <text evidence="5">The sequence shown here is derived from an EMBL/GenBank/DDBJ whole genome shotgun (WGS) entry which is preliminary data.</text>
</comment>
<name>A0A843SBL1_9BURK</name>
<proteinExistence type="inferred from homology"/>
<dbReference type="AlphaFoldDB" id="A0A843SBL1"/>
<dbReference type="Pfam" id="PF00043">
    <property type="entry name" value="GST_C"/>
    <property type="match status" value="1"/>
</dbReference>
<evidence type="ECO:0000256" key="2">
    <source>
        <dbReference type="RuleBase" id="RU003494"/>
    </source>
</evidence>
<dbReference type="PANTHER" id="PTHR44051:SF2">
    <property type="entry name" value="HYPOTHETICAL GLUTATHIONE S-TRANSFERASE LIKE PROTEIN"/>
    <property type="match status" value="1"/>
</dbReference>
<evidence type="ECO:0000259" key="3">
    <source>
        <dbReference type="PROSITE" id="PS50404"/>
    </source>
</evidence>
<accession>A0A843SBL1</accession>
<dbReference type="Pfam" id="PF02798">
    <property type="entry name" value="GST_N"/>
    <property type="match status" value="1"/>
</dbReference>
<dbReference type="CDD" id="cd03206">
    <property type="entry name" value="GST_C_7"/>
    <property type="match status" value="1"/>
</dbReference>
<evidence type="ECO:0000313" key="6">
    <source>
        <dbReference type="Proteomes" id="UP000444318"/>
    </source>
</evidence>
<evidence type="ECO:0000259" key="4">
    <source>
        <dbReference type="PROSITE" id="PS50405"/>
    </source>
</evidence>
<dbReference type="SFLD" id="SFLDG00358">
    <property type="entry name" value="Main_(cytGST)"/>
    <property type="match status" value="1"/>
</dbReference>
<feature type="domain" description="GST C-terminal" evidence="4">
    <location>
        <begin position="86"/>
        <end position="208"/>
    </location>
</feature>
<dbReference type="InterPro" id="IPR004046">
    <property type="entry name" value="GST_C"/>
</dbReference>
<keyword evidence="6" id="KW-1185">Reference proteome</keyword>
<dbReference type="SUPFAM" id="SSF52833">
    <property type="entry name" value="Thioredoxin-like"/>
    <property type="match status" value="1"/>
</dbReference>
<gene>
    <name evidence="5" type="ORF">GEV01_08685</name>
</gene>
<dbReference type="PANTHER" id="PTHR44051">
    <property type="entry name" value="GLUTATHIONE S-TRANSFERASE-RELATED"/>
    <property type="match status" value="1"/>
</dbReference>
<dbReference type="InterPro" id="IPR036282">
    <property type="entry name" value="Glutathione-S-Trfase_C_sf"/>
</dbReference>
<organism evidence="5 6">
    <name type="scientific">Rugamonas rivuli</name>
    <dbReference type="NCBI Taxonomy" id="2743358"/>
    <lineage>
        <taxon>Bacteria</taxon>
        <taxon>Pseudomonadati</taxon>
        <taxon>Pseudomonadota</taxon>
        <taxon>Betaproteobacteria</taxon>
        <taxon>Burkholderiales</taxon>
        <taxon>Oxalobacteraceae</taxon>
        <taxon>Telluria group</taxon>
        <taxon>Rugamonas</taxon>
    </lineage>
</organism>
<feature type="domain" description="GST N-terminal" evidence="3">
    <location>
        <begin position="1"/>
        <end position="80"/>
    </location>
</feature>
<keyword evidence="1 5" id="KW-0808">Transferase</keyword>
<dbReference type="InterPro" id="IPR036249">
    <property type="entry name" value="Thioredoxin-like_sf"/>
</dbReference>
<dbReference type="EMBL" id="WHUF01000002">
    <property type="protein sequence ID" value="MQA19591.1"/>
    <property type="molecule type" value="Genomic_DNA"/>
</dbReference>
<dbReference type="SFLD" id="SFLDG01151">
    <property type="entry name" value="Main.2:_Nu-like"/>
    <property type="match status" value="1"/>
</dbReference>
<sequence>MKLYGATLSGHTHRVRLFLSLLNLPYEFVEIDMRARQNRSPEHLARNPFGEVPVLEDGDVTLADSTAILVYLASRYDDSGRWLPREPVAAARVQQWLSTASGKIAYGPCAARLVTVFGAPLDHERAKDISTRLFDVLERELAGRRYVLGDHASIADIAAFSYIEHAPEGGVSLKPYPSIRNWLANVRALPGFVAMPATQAGLAPESPEAA</sequence>
<dbReference type="Gene3D" id="1.20.1050.10">
    <property type="match status" value="1"/>
</dbReference>
<reference evidence="5 6" key="1">
    <citation type="submission" date="2019-10" db="EMBL/GenBank/DDBJ databases">
        <title>Two novel species isolated from a subtropical stream in China.</title>
        <authorList>
            <person name="Lu H."/>
        </authorList>
    </citation>
    <scope>NUCLEOTIDE SEQUENCE [LARGE SCALE GENOMIC DNA]</scope>
    <source>
        <strain evidence="5 6">FT103W</strain>
    </source>
</reference>
<dbReference type="Gene3D" id="3.40.30.10">
    <property type="entry name" value="Glutaredoxin"/>
    <property type="match status" value="1"/>
</dbReference>
<dbReference type="FunFam" id="3.40.30.10:FF:000016">
    <property type="entry name" value="Glutathione S-transferase F2"/>
    <property type="match status" value="1"/>
</dbReference>
<protein>
    <submittedName>
        <fullName evidence="5">Glutathione S-transferase</fullName>
    </submittedName>
</protein>
<dbReference type="SUPFAM" id="SSF47616">
    <property type="entry name" value="GST C-terminal domain-like"/>
    <property type="match status" value="1"/>
</dbReference>
<dbReference type="PROSITE" id="PS50404">
    <property type="entry name" value="GST_NTER"/>
    <property type="match status" value="1"/>
</dbReference>
<dbReference type="InterPro" id="IPR004045">
    <property type="entry name" value="Glutathione_S-Trfase_N"/>
</dbReference>
<evidence type="ECO:0000256" key="1">
    <source>
        <dbReference type="ARBA" id="ARBA00022679"/>
    </source>
</evidence>
<dbReference type="RefSeq" id="WP_152803430.1">
    <property type="nucleotide sequence ID" value="NZ_WHUF01000002.1"/>
</dbReference>
<dbReference type="GO" id="GO:0016740">
    <property type="term" value="F:transferase activity"/>
    <property type="evidence" value="ECO:0007669"/>
    <property type="project" value="UniProtKB-KW"/>
</dbReference>
<evidence type="ECO:0000313" key="5">
    <source>
        <dbReference type="EMBL" id="MQA19591.1"/>
    </source>
</evidence>
<dbReference type="CDD" id="cd03056">
    <property type="entry name" value="GST_N_4"/>
    <property type="match status" value="1"/>
</dbReference>
<dbReference type="InterPro" id="IPR010987">
    <property type="entry name" value="Glutathione-S-Trfase_C-like"/>
</dbReference>
<dbReference type="Proteomes" id="UP000444318">
    <property type="component" value="Unassembled WGS sequence"/>
</dbReference>
<dbReference type="SFLD" id="SFLDS00019">
    <property type="entry name" value="Glutathione_Transferase_(cytos"/>
    <property type="match status" value="1"/>
</dbReference>
<dbReference type="InterPro" id="IPR040079">
    <property type="entry name" value="Glutathione_S-Trfase"/>
</dbReference>
<dbReference type="PROSITE" id="PS50405">
    <property type="entry name" value="GST_CTER"/>
    <property type="match status" value="1"/>
</dbReference>
<comment type="similarity">
    <text evidence="2">Belongs to the GST superfamily.</text>
</comment>